<organism evidence="11 12">
    <name type="scientific">Dreissena polymorpha</name>
    <name type="common">Zebra mussel</name>
    <name type="synonym">Mytilus polymorpha</name>
    <dbReference type="NCBI Taxonomy" id="45954"/>
    <lineage>
        <taxon>Eukaryota</taxon>
        <taxon>Metazoa</taxon>
        <taxon>Spiralia</taxon>
        <taxon>Lophotrochozoa</taxon>
        <taxon>Mollusca</taxon>
        <taxon>Bivalvia</taxon>
        <taxon>Autobranchia</taxon>
        <taxon>Heteroconchia</taxon>
        <taxon>Euheterodonta</taxon>
        <taxon>Imparidentia</taxon>
        <taxon>Neoheterodontei</taxon>
        <taxon>Myida</taxon>
        <taxon>Dreissenoidea</taxon>
        <taxon>Dreissenidae</taxon>
        <taxon>Dreissena</taxon>
    </lineage>
</organism>
<name>A0A9D3Y8J8_DREPO</name>
<dbReference type="PANTHER" id="PTHR24243:SF208">
    <property type="entry name" value="PYROKININ-1 RECEPTOR"/>
    <property type="match status" value="1"/>
</dbReference>
<dbReference type="CDD" id="cd00637">
    <property type="entry name" value="7tm_classA_rhodopsin-like"/>
    <property type="match status" value="1"/>
</dbReference>
<keyword evidence="3 9" id="KW-1133">Transmembrane helix</keyword>
<dbReference type="GO" id="GO:0004930">
    <property type="term" value="F:G protein-coupled receptor activity"/>
    <property type="evidence" value="ECO:0007669"/>
    <property type="project" value="UniProtKB-KW"/>
</dbReference>
<protein>
    <recommendedName>
        <fullName evidence="10">G-protein coupled receptors family 1 profile domain-containing protein</fullName>
    </recommendedName>
</protein>
<keyword evidence="6 8" id="KW-0675">Receptor</keyword>
<feature type="transmembrane region" description="Helical" evidence="9">
    <location>
        <begin position="209"/>
        <end position="230"/>
    </location>
</feature>
<feature type="transmembrane region" description="Helical" evidence="9">
    <location>
        <begin position="310"/>
        <end position="327"/>
    </location>
</feature>
<evidence type="ECO:0000256" key="9">
    <source>
        <dbReference type="SAM" id="Phobius"/>
    </source>
</evidence>
<feature type="transmembrane region" description="Helical" evidence="9">
    <location>
        <begin position="267"/>
        <end position="290"/>
    </location>
</feature>
<keyword evidence="4 8" id="KW-0297">G-protein coupled receptor</keyword>
<dbReference type="PANTHER" id="PTHR24243">
    <property type="entry name" value="G-PROTEIN COUPLED RECEPTOR"/>
    <property type="match status" value="1"/>
</dbReference>
<dbReference type="PRINTS" id="PR00237">
    <property type="entry name" value="GPCRRHODOPSN"/>
</dbReference>
<dbReference type="Gene3D" id="1.20.1070.10">
    <property type="entry name" value="Rhodopsin 7-helix transmembrane proteins"/>
    <property type="match status" value="1"/>
</dbReference>
<dbReference type="SUPFAM" id="SSF81321">
    <property type="entry name" value="Family A G protein-coupled receptor-like"/>
    <property type="match status" value="1"/>
</dbReference>
<comment type="similarity">
    <text evidence="8">Belongs to the G-protein coupled receptor 1 family.</text>
</comment>
<feature type="transmembrane region" description="Helical" evidence="9">
    <location>
        <begin position="108"/>
        <end position="126"/>
    </location>
</feature>
<sequence length="345" mass="39046">MESFHNTSGSYNETLENDVILERIHRDLITGLIPLMVWLVMAGVIGMAGNIVTIIFHGWKSRPSSTMVFITWLAAADLLVCLLMIEQIVDLHLNVYFTNPVYCKTKYFFIYVGIYWSGMSLTLISVDRFKKVCRPISQQFSEKSSKYASMIVVLIAFILSLRIVFAFDISEVEVNTTDGSGQTAVGHDCYFTNDIDLIPFVSVCHVIDFLFLLLCLTTMLICYGHLFVHIRKHIEQMADRTGGVAIVSSASHKADSALENADRRITIMMALISVLCMICYVPYIVINLYLEFSSNSAHRDVLNIGIEFALRLPYLNSVINPIVFLCLNPKYRSFVKHQLCKCKGM</sequence>
<dbReference type="InterPro" id="IPR000276">
    <property type="entry name" value="GPCR_Rhodpsn"/>
</dbReference>
<reference evidence="11" key="2">
    <citation type="submission" date="2020-11" db="EMBL/GenBank/DDBJ databases">
        <authorList>
            <person name="McCartney M.A."/>
            <person name="Auch B."/>
            <person name="Kono T."/>
            <person name="Mallez S."/>
            <person name="Becker A."/>
            <person name="Gohl D.M."/>
            <person name="Silverstein K.A.T."/>
            <person name="Koren S."/>
            <person name="Bechman K.B."/>
            <person name="Herman A."/>
            <person name="Abrahante J.E."/>
            <person name="Garbe J."/>
        </authorList>
    </citation>
    <scope>NUCLEOTIDE SEQUENCE</scope>
    <source>
        <strain evidence="11">Duluth1</strain>
        <tissue evidence="11">Whole animal</tissue>
    </source>
</reference>
<evidence type="ECO:0000259" key="10">
    <source>
        <dbReference type="PROSITE" id="PS50262"/>
    </source>
</evidence>
<evidence type="ECO:0000256" key="1">
    <source>
        <dbReference type="ARBA" id="ARBA00004141"/>
    </source>
</evidence>
<evidence type="ECO:0000256" key="6">
    <source>
        <dbReference type="ARBA" id="ARBA00023170"/>
    </source>
</evidence>
<evidence type="ECO:0000313" key="12">
    <source>
        <dbReference type="Proteomes" id="UP000828390"/>
    </source>
</evidence>
<feature type="transmembrane region" description="Helical" evidence="9">
    <location>
        <begin position="35"/>
        <end position="56"/>
    </location>
</feature>
<evidence type="ECO:0000256" key="5">
    <source>
        <dbReference type="ARBA" id="ARBA00023136"/>
    </source>
</evidence>
<dbReference type="PROSITE" id="PS50262">
    <property type="entry name" value="G_PROTEIN_RECEP_F1_2"/>
    <property type="match status" value="1"/>
</dbReference>
<feature type="domain" description="G-protein coupled receptors family 1 profile" evidence="10">
    <location>
        <begin position="49"/>
        <end position="324"/>
    </location>
</feature>
<comment type="subcellular location">
    <subcellularLocation>
        <location evidence="1">Membrane</location>
        <topology evidence="1">Multi-pass membrane protein</topology>
    </subcellularLocation>
</comment>
<proteinExistence type="inferred from homology"/>
<reference evidence="11" key="1">
    <citation type="journal article" date="2019" name="bioRxiv">
        <title>The Genome of the Zebra Mussel, Dreissena polymorpha: A Resource for Invasive Species Research.</title>
        <authorList>
            <person name="McCartney M.A."/>
            <person name="Auch B."/>
            <person name="Kono T."/>
            <person name="Mallez S."/>
            <person name="Zhang Y."/>
            <person name="Obille A."/>
            <person name="Becker A."/>
            <person name="Abrahante J.E."/>
            <person name="Garbe J."/>
            <person name="Badalamenti J.P."/>
            <person name="Herman A."/>
            <person name="Mangelson H."/>
            <person name="Liachko I."/>
            <person name="Sullivan S."/>
            <person name="Sone E.D."/>
            <person name="Koren S."/>
            <person name="Silverstein K.A.T."/>
            <person name="Beckman K.B."/>
            <person name="Gohl D.M."/>
        </authorList>
    </citation>
    <scope>NUCLEOTIDE SEQUENCE</scope>
    <source>
        <strain evidence="11">Duluth1</strain>
        <tissue evidence="11">Whole animal</tissue>
    </source>
</reference>
<evidence type="ECO:0000256" key="4">
    <source>
        <dbReference type="ARBA" id="ARBA00023040"/>
    </source>
</evidence>
<keyword evidence="2 8" id="KW-0812">Transmembrane</keyword>
<dbReference type="OrthoDB" id="6096660at2759"/>
<keyword evidence="12" id="KW-1185">Reference proteome</keyword>
<gene>
    <name evidence="11" type="ORF">DPMN_082076</name>
</gene>
<comment type="caution">
    <text evidence="11">The sequence shown here is derived from an EMBL/GenBank/DDBJ whole genome shotgun (WGS) entry which is preliminary data.</text>
</comment>
<evidence type="ECO:0000256" key="2">
    <source>
        <dbReference type="ARBA" id="ARBA00022692"/>
    </source>
</evidence>
<feature type="transmembrane region" description="Helical" evidence="9">
    <location>
        <begin position="147"/>
        <end position="167"/>
    </location>
</feature>
<dbReference type="AlphaFoldDB" id="A0A9D3Y8J8"/>
<dbReference type="PROSITE" id="PS00237">
    <property type="entry name" value="G_PROTEIN_RECEP_F1_1"/>
    <property type="match status" value="1"/>
</dbReference>
<dbReference type="EMBL" id="JAIWYP010000016">
    <property type="protein sequence ID" value="KAH3694636.1"/>
    <property type="molecule type" value="Genomic_DNA"/>
</dbReference>
<accession>A0A9D3Y8J8</accession>
<dbReference type="Proteomes" id="UP000828390">
    <property type="component" value="Unassembled WGS sequence"/>
</dbReference>
<dbReference type="GO" id="GO:0016020">
    <property type="term" value="C:membrane"/>
    <property type="evidence" value="ECO:0007669"/>
    <property type="project" value="UniProtKB-SubCell"/>
</dbReference>
<evidence type="ECO:0000256" key="7">
    <source>
        <dbReference type="ARBA" id="ARBA00023224"/>
    </source>
</evidence>
<evidence type="ECO:0000313" key="11">
    <source>
        <dbReference type="EMBL" id="KAH3694636.1"/>
    </source>
</evidence>
<evidence type="ECO:0000256" key="3">
    <source>
        <dbReference type="ARBA" id="ARBA00022989"/>
    </source>
</evidence>
<evidence type="ECO:0000256" key="8">
    <source>
        <dbReference type="RuleBase" id="RU000688"/>
    </source>
</evidence>
<dbReference type="Pfam" id="PF00001">
    <property type="entry name" value="7tm_1"/>
    <property type="match status" value="1"/>
</dbReference>
<dbReference type="InterPro" id="IPR017452">
    <property type="entry name" value="GPCR_Rhodpsn_7TM"/>
</dbReference>
<keyword evidence="7 8" id="KW-0807">Transducer</keyword>
<keyword evidence="5 9" id="KW-0472">Membrane</keyword>
<feature type="transmembrane region" description="Helical" evidence="9">
    <location>
        <begin position="68"/>
        <end position="88"/>
    </location>
</feature>